<feature type="compositionally biased region" description="Polar residues" evidence="1">
    <location>
        <begin position="49"/>
        <end position="62"/>
    </location>
</feature>
<feature type="compositionally biased region" description="Low complexity" evidence="1">
    <location>
        <begin position="68"/>
        <end position="104"/>
    </location>
</feature>
<organism evidence="2">
    <name type="scientific">Dichomitus squalens</name>
    <dbReference type="NCBI Taxonomy" id="114155"/>
    <lineage>
        <taxon>Eukaryota</taxon>
        <taxon>Fungi</taxon>
        <taxon>Dikarya</taxon>
        <taxon>Basidiomycota</taxon>
        <taxon>Agaricomycotina</taxon>
        <taxon>Agaricomycetes</taxon>
        <taxon>Polyporales</taxon>
        <taxon>Polyporaceae</taxon>
        <taxon>Dichomitus</taxon>
    </lineage>
</organism>
<name>A0A4Q9MT54_9APHY</name>
<dbReference type="Proteomes" id="UP000292957">
    <property type="component" value="Unassembled WGS sequence"/>
</dbReference>
<sequence length="236" mass="25488">MTRSTSTCATDACSKKSGVNCSFRYCRACCAARPLDAPACGERYHKRIPTSTQRASSGSISQPPRFHSPALSTSASLSTSSTSSPTDSTPEVSSPLPSTSSLVAPPQPSAKLHAKPLHSIWAPAAAEVGIADRLKHKSRREELAVAQTRLVDGSSELGGDRVTTKTVTFLIWNQPECYPEEVLVHLEDYPLYTPHNLLDIISELSSNGQKISDVAKFFSHPLGRKIGIKLDVAQQW</sequence>
<dbReference type="EMBL" id="ML143406">
    <property type="protein sequence ID" value="TBU30328.1"/>
    <property type="molecule type" value="Genomic_DNA"/>
</dbReference>
<gene>
    <name evidence="2" type="ORF">BD311DRAFT_796050</name>
</gene>
<feature type="region of interest" description="Disordered" evidence="1">
    <location>
        <begin position="49"/>
        <end position="110"/>
    </location>
</feature>
<evidence type="ECO:0000313" key="2">
    <source>
        <dbReference type="EMBL" id="TBU30328.1"/>
    </source>
</evidence>
<protein>
    <submittedName>
        <fullName evidence="2">Uncharacterized protein</fullName>
    </submittedName>
</protein>
<accession>A0A4Q9MT54</accession>
<dbReference type="AlphaFoldDB" id="A0A4Q9MT54"/>
<proteinExistence type="predicted"/>
<reference evidence="2" key="1">
    <citation type="submission" date="2019-01" db="EMBL/GenBank/DDBJ databases">
        <title>Draft genome sequences of three monokaryotic isolates of the white-rot basidiomycete fungus Dichomitus squalens.</title>
        <authorList>
            <consortium name="DOE Joint Genome Institute"/>
            <person name="Lopez S.C."/>
            <person name="Andreopoulos B."/>
            <person name="Pangilinan J."/>
            <person name="Lipzen A."/>
            <person name="Riley R."/>
            <person name="Ahrendt S."/>
            <person name="Ng V."/>
            <person name="Barry K."/>
            <person name="Daum C."/>
            <person name="Grigoriev I.V."/>
            <person name="Hilden K.S."/>
            <person name="Makela M.R."/>
            <person name="de Vries R.P."/>
        </authorList>
    </citation>
    <scope>NUCLEOTIDE SEQUENCE [LARGE SCALE GENOMIC DNA]</scope>
    <source>
        <strain evidence="2">OM18370.1</strain>
    </source>
</reference>
<evidence type="ECO:0000256" key="1">
    <source>
        <dbReference type="SAM" id="MobiDB-lite"/>
    </source>
</evidence>